<protein>
    <submittedName>
        <fullName evidence="1">Uncharacterized protein</fullName>
    </submittedName>
</protein>
<accession>A0ABU4ZU46</accession>
<evidence type="ECO:0000313" key="1">
    <source>
        <dbReference type="EMBL" id="MDX8528932.1"/>
    </source>
</evidence>
<gene>
    <name evidence="1" type="ORF">RFM68_31130</name>
</gene>
<organism evidence="1 2">
    <name type="scientific">Mesorhizobium montanum</name>
    <dbReference type="NCBI Taxonomy" id="3072323"/>
    <lineage>
        <taxon>Bacteria</taxon>
        <taxon>Pseudomonadati</taxon>
        <taxon>Pseudomonadota</taxon>
        <taxon>Alphaproteobacteria</taxon>
        <taxon>Hyphomicrobiales</taxon>
        <taxon>Phyllobacteriaceae</taxon>
        <taxon>Mesorhizobium</taxon>
    </lineage>
</organism>
<sequence>MIETSKILEARVTDLQGRMLAANVSFDDMQAFQRVADVMDNGRGSIDVDDLIALSFVTPDPLGTCERSA</sequence>
<dbReference type="Proteomes" id="UP001276840">
    <property type="component" value="Unassembled WGS sequence"/>
</dbReference>
<comment type="caution">
    <text evidence="1">The sequence shown here is derived from an EMBL/GenBank/DDBJ whole genome shotgun (WGS) entry which is preliminary data.</text>
</comment>
<dbReference type="EMBL" id="JAVIJF010000033">
    <property type="protein sequence ID" value="MDX8528932.1"/>
    <property type="molecule type" value="Genomic_DNA"/>
</dbReference>
<name>A0ABU4ZU46_9HYPH</name>
<proteinExistence type="predicted"/>
<keyword evidence="2" id="KW-1185">Reference proteome</keyword>
<reference evidence="1 2" key="1">
    <citation type="submission" date="2023-08" db="EMBL/GenBank/DDBJ databases">
        <title>Implementing the SeqCode for naming new Mesorhizobium species isolated from Vachellia karroo root nodules.</title>
        <authorList>
            <person name="Van Lill M."/>
        </authorList>
    </citation>
    <scope>NUCLEOTIDE SEQUENCE [LARGE SCALE GENOMIC DNA]</scope>
    <source>
        <strain evidence="1 2">MSK 1335</strain>
    </source>
</reference>
<dbReference type="RefSeq" id="WP_320236808.1">
    <property type="nucleotide sequence ID" value="NZ_JAVIJF010000033.1"/>
</dbReference>
<evidence type="ECO:0000313" key="2">
    <source>
        <dbReference type="Proteomes" id="UP001276840"/>
    </source>
</evidence>